<sequence>MVNGSAMSDDLTAMCDLCLGEGAEGDGVLEVDTAAADSALRAWRAKAGADPHALFHLTSGARPVKWRVRHHSCGTGPRFAYTIAVERIRSWTAAVDWSIHLTDKTFLAATDWFDLLDRALHPRRAAVSGILPRIPRDLSGGPVGDT</sequence>
<protein>
    <submittedName>
        <fullName evidence="1">Uncharacterized protein</fullName>
    </submittedName>
</protein>
<dbReference type="EMBL" id="BNDY01000017">
    <property type="protein sequence ID" value="GHI39888.1"/>
    <property type="molecule type" value="Genomic_DNA"/>
</dbReference>
<proteinExistence type="predicted"/>
<evidence type="ECO:0000313" key="1">
    <source>
        <dbReference type="EMBL" id="GHI39888.1"/>
    </source>
</evidence>
<accession>A0ABQ3QRJ5</accession>
<name>A0ABQ3QRJ5_9ACTN</name>
<evidence type="ECO:0000313" key="2">
    <source>
        <dbReference type="Proteomes" id="UP001050808"/>
    </source>
</evidence>
<comment type="caution">
    <text evidence="1">The sequence shown here is derived from an EMBL/GenBank/DDBJ whole genome shotgun (WGS) entry which is preliminary data.</text>
</comment>
<keyword evidence="2" id="KW-1185">Reference proteome</keyword>
<dbReference type="Proteomes" id="UP001050808">
    <property type="component" value="Unassembled WGS sequence"/>
</dbReference>
<gene>
    <name evidence="1" type="ORF">Sviol_42960</name>
</gene>
<reference evidence="1" key="1">
    <citation type="submission" date="2024-05" db="EMBL/GenBank/DDBJ databases">
        <title>Whole genome shotgun sequence of Streptomyces violascens NBRC 12920.</title>
        <authorList>
            <person name="Komaki H."/>
            <person name="Tamura T."/>
        </authorList>
    </citation>
    <scope>NUCLEOTIDE SEQUENCE</scope>
    <source>
        <strain evidence="1">NBRC 12920</strain>
    </source>
</reference>
<organism evidence="1 2">
    <name type="scientific">Streptomyces violascens</name>
    <dbReference type="NCBI Taxonomy" id="67381"/>
    <lineage>
        <taxon>Bacteria</taxon>
        <taxon>Bacillati</taxon>
        <taxon>Actinomycetota</taxon>
        <taxon>Actinomycetes</taxon>
        <taxon>Kitasatosporales</taxon>
        <taxon>Streptomycetaceae</taxon>
        <taxon>Streptomyces</taxon>
    </lineage>
</organism>